<reference evidence="1" key="1">
    <citation type="submission" date="2020-05" db="EMBL/GenBank/DDBJ databases">
        <title>Large-scale comparative analyses of tick genomes elucidate their genetic diversity and vector capacities.</title>
        <authorList>
            <person name="Jia N."/>
            <person name="Wang J."/>
            <person name="Shi W."/>
            <person name="Du L."/>
            <person name="Sun Y."/>
            <person name="Zhan W."/>
            <person name="Jiang J."/>
            <person name="Wang Q."/>
            <person name="Zhang B."/>
            <person name="Ji P."/>
            <person name="Sakyi L.B."/>
            <person name="Cui X."/>
            <person name="Yuan T."/>
            <person name="Jiang B."/>
            <person name="Yang W."/>
            <person name="Lam T.T.-Y."/>
            <person name="Chang Q."/>
            <person name="Ding S."/>
            <person name="Wang X."/>
            <person name="Zhu J."/>
            <person name="Ruan X."/>
            <person name="Zhao L."/>
            <person name="Wei J."/>
            <person name="Que T."/>
            <person name="Du C."/>
            <person name="Cheng J."/>
            <person name="Dai P."/>
            <person name="Han X."/>
            <person name="Huang E."/>
            <person name="Gao Y."/>
            <person name="Liu J."/>
            <person name="Shao H."/>
            <person name="Ye R."/>
            <person name="Li L."/>
            <person name="Wei W."/>
            <person name="Wang X."/>
            <person name="Wang C."/>
            <person name="Yang T."/>
            <person name="Huo Q."/>
            <person name="Li W."/>
            <person name="Guo W."/>
            <person name="Chen H."/>
            <person name="Zhou L."/>
            <person name="Ni X."/>
            <person name="Tian J."/>
            <person name="Zhou Y."/>
            <person name="Sheng Y."/>
            <person name="Liu T."/>
            <person name="Pan Y."/>
            <person name="Xia L."/>
            <person name="Li J."/>
            <person name="Zhao F."/>
            <person name="Cao W."/>
        </authorList>
    </citation>
    <scope>NUCLEOTIDE SEQUENCE</scope>
    <source>
        <strain evidence="1">Hyas-2018</strain>
    </source>
</reference>
<comment type="caution">
    <text evidence="1">The sequence shown here is derived from an EMBL/GenBank/DDBJ whole genome shotgun (WGS) entry which is preliminary data.</text>
</comment>
<sequence length="167" mass="18053">MAAPTEDLPPGFTQSSTTGRSRAYDLLLREAGRILNCQPNRVPLSPRRRTCRTPVRPARRARLDNVTDSQPAVPFLSTASSQGPFSLPDPPFQPAEEAAASILCPALLAQAPFSPPTTGDKRDSNARPHVEGSSSSEEQEETRRHATDLSSSLWEHTTPPSTALCLP</sequence>
<dbReference type="Proteomes" id="UP000821845">
    <property type="component" value="Chromosome 1"/>
</dbReference>
<gene>
    <name evidence="1" type="ORF">HPB50_007552</name>
</gene>
<organism evidence="1 2">
    <name type="scientific">Hyalomma asiaticum</name>
    <name type="common">Tick</name>
    <dbReference type="NCBI Taxonomy" id="266040"/>
    <lineage>
        <taxon>Eukaryota</taxon>
        <taxon>Metazoa</taxon>
        <taxon>Ecdysozoa</taxon>
        <taxon>Arthropoda</taxon>
        <taxon>Chelicerata</taxon>
        <taxon>Arachnida</taxon>
        <taxon>Acari</taxon>
        <taxon>Parasitiformes</taxon>
        <taxon>Ixodida</taxon>
        <taxon>Ixodoidea</taxon>
        <taxon>Ixodidae</taxon>
        <taxon>Hyalomminae</taxon>
        <taxon>Hyalomma</taxon>
    </lineage>
</organism>
<keyword evidence="2" id="KW-1185">Reference proteome</keyword>
<dbReference type="EMBL" id="CM023481">
    <property type="protein sequence ID" value="KAH6945202.1"/>
    <property type="molecule type" value="Genomic_DNA"/>
</dbReference>
<evidence type="ECO:0000313" key="2">
    <source>
        <dbReference type="Proteomes" id="UP000821845"/>
    </source>
</evidence>
<name>A0ACB7TIK2_HYAAI</name>
<evidence type="ECO:0000313" key="1">
    <source>
        <dbReference type="EMBL" id="KAH6945202.1"/>
    </source>
</evidence>
<accession>A0ACB7TIK2</accession>
<proteinExistence type="predicted"/>
<protein>
    <submittedName>
        <fullName evidence="1">Uncharacterized protein</fullName>
    </submittedName>
</protein>